<sequence>MSPSGNKIKVLIIDDSALVRRVMADILSADSMIEVVGTAPDAQIATRQIRKLEPDVLTLDIMMPGMDGLEYLERLMKSHPMPVVMVSALTQRGAPDALRALELGAIEVIGKPHTTVREGMEEISISIVDAVKAAAQAKLKKVGDLFLKSPEKYTADAIIPKNPPRHLGGHAIDPLIAIGASTGGTEAILAVLSKLPVSMPGIVVVQHMPGSFTKSFAERLDRNSKLTVVEAAE</sequence>
<evidence type="ECO:0000313" key="9">
    <source>
        <dbReference type="EMBL" id="MAH63752.1"/>
    </source>
</evidence>
<dbReference type="InterPro" id="IPR035909">
    <property type="entry name" value="CheB_C"/>
</dbReference>
<dbReference type="Gene3D" id="3.40.50.2300">
    <property type="match status" value="1"/>
</dbReference>
<dbReference type="CDD" id="cd17541">
    <property type="entry name" value="REC_CheB-like"/>
    <property type="match status" value="1"/>
</dbReference>
<feature type="domain" description="Response regulatory" evidence="7">
    <location>
        <begin position="9"/>
        <end position="126"/>
    </location>
</feature>
<dbReference type="SMART" id="SM00448">
    <property type="entry name" value="REC"/>
    <property type="match status" value="1"/>
</dbReference>
<dbReference type="GO" id="GO:0000156">
    <property type="term" value="F:phosphorelay response regulator activity"/>
    <property type="evidence" value="ECO:0007669"/>
    <property type="project" value="InterPro"/>
</dbReference>
<dbReference type="GO" id="GO:0008984">
    <property type="term" value="F:protein-glutamate methylesterase activity"/>
    <property type="evidence" value="ECO:0007669"/>
    <property type="project" value="UniProtKB-EC"/>
</dbReference>
<evidence type="ECO:0000256" key="5">
    <source>
        <dbReference type="PROSITE-ProRule" id="PRU00050"/>
    </source>
</evidence>
<feature type="domain" description="CheB-type methylesterase" evidence="8">
    <location>
        <begin position="169"/>
        <end position="233"/>
    </location>
</feature>
<gene>
    <name evidence="9" type="ORF">CMN54_09970</name>
</gene>
<dbReference type="SUPFAM" id="SSF52172">
    <property type="entry name" value="CheY-like"/>
    <property type="match status" value="1"/>
</dbReference>
<protein>
    <recommendedName>
        <fullName evidence="3">protein-glutamate methylesterase</fullName>
        <ecNumber evidence="3">3.1.1.61</ecNumber>
    </recommendedName>
</protein>
<accession>A0A2D6YKU7</accession>
<dbReference type="Proteomes" id="UP000226525">
    <property type="component" value="Unassembled WGS sequence"/>
</dbReference>
<dbReference type="SUPFAM" id="SSF52738">
    <property type="entry name" value="Methylesterase CheB, C-terminal domain"/>
    <property type="match status" value="1"/>
</dbReference>
<evidence type="ECO:0000256" key="6">
    <source>
        <dbReference type="PROSITE-ProRule" id="PRU00169"/>
    </source>
</evidence>
<evidence type="ECO:0000259" key="8">
    <source>
        <dbReference type="PROSITE" id="PS50122"/>
    </source>
</evidence>
<evidence type="ECO:0000313" key="10">
    <source>
        <dbReference type="Proteomes" id="UP000226525"/>
    </source>
</evidence>
<evidence type="ECO:0000256" key="3">
    <source>
        <dbReference type="ARBA" id="ARBA00039140"/>
    </source>
</evidence>
<dbReference type="PROSITE" id="PS50122">
    <property type="entry name" value="CHEB"/>
    <property type="match status" value="1"/>
</dbReference>
<dbReference type="Pfam" id="PF00072">
    <property type="entry name" value="Response_reg"/>
    <property type="match status" value="1"/>
</dbReference>
<dbReference type="GO" id="GO:0006935">
    <property type="term" value="P:chemotaxis"/>
    <property type="evidence" value="ECO:0007669"/>
    <property type="project" value="InterPro"/>
</dbReference>
<evidence type="ECO:0000256" key="4">
    <source>
        <dbReference type="ARBA" id="ARBA00048267"/>
    </source>
</evidence>
<feature type="modified residue" description="4-aspartylphosphate" evidence="6">
    <location>
        <position position="60"/>
    </location>
</feature>
<feature type="non-terminal residue" evidence="9">
    <location>
        <position position="233"/>
    </location>
</feature>
<evidence type="ECO:0000256" key="1">
    <source>
        <dbReference type="ARBA" id="ARBA00022490"/>
    </source>
</evidence>
<dbReference type="PROSITE" id="PS50110">
    <property type="entry name" value="RESPONSE_REGULATORY"/>
    <property type="match status" value="1"/>
</dbReference>
<dbReference type="PANTHER" id="PTHR42872:SF6">
    <property type="entry name" value="PROTEIN-GLUTAMATE METHYLESTERASE_PROTEIN-GLUTAMINE GLUTAMINASE"/>
    <property type="match status" value="1"/>
</dbReference>
<dbReference type="InterPro" id="IPR000673">
    <property type="entry name" value="Sig_transdc_resp-reg_Me-estase"/>
</dbReference>
<dbReference type="InterPro" id="IPR001789">
    <property type="entry name" value="Sig_transdc_resp-reg_receiver"/>
</dbReference>
<proteinExistence type="predicted"/>
<dbReference type="Gene3D" id="3.40.50.180">
    <property type="entry name" value="Methylesterase CheB, C-terminal domain"/>
    <property type="match status" value="1"/>
</dbReference>
<organism evidence="9 10">
    <name type="scientific">SAR324 cluster bacterium</name>
    <dbReference type="NCBI Taxonomy" id="2024889"/>
    <lineage>
        <taxon>Bacteria</taxon>
        <taxon>Deltaproteobacteria</taxon>
        <taxon>SAR324 cluster</taxon>
    </lineage>
</organism>
<dbReference type="EMBL" id="NZEX01000111">
    <property type="protein sequence ID" value="MAH63752.1"/>
    <property type="molecule type" value="Genomic_DNA"/>
</dbReference>
<dbReference type="AlphaFoldDB" id="A0A2D6YKU7"/>
<comment type="caution">
    <text evidence="5">Lacks conserved residue(s) required for the propagation of feature annotation.</text>
</comment>
<name>A0A2D6YKU7_9DELT</name>
<evidence type="ECO:0000259" key="7">
    <source>
        <dbReference type="PROSITE" id="PS50110"/>
    </source>
</evidence>
<keyword evidence="1" id="KW-0963">Cytoplasm</keyword>
<comment type="caution">
    <text evidence="9">The sequence shown here is derived from an EMBL/GenBank/DDBJ whole genome shotgun (WGS) entry which is preliminary data.</text>
</comment>
<reference evidence="10" key="1">
    <citation type="submission" date="2017-09" db="EMBL/GenBank/DDBJ databases">
        <title>The Reconstruction of 2,631 Draft Metagenome-Assembled Genomes from the Global Oceans.</title>
        <authorList>
            <person name="Tully B.J."/>
            <person name="Graham E.D."/>
            <person name="Heidelberg J.F."/>
        </authorList>
    </citation>
    <scope>NUCLEOTIDE SEQUENCE [LARGE SCALE GENOMIC DNA]</scope>
</reference>
<dbReference type="EC" id="3.1.1.61" evidence="3"/>
<dbReference type="Pfam" id="PF01339">
    <property type="entry name" value="CheB_methylest"/>
    <property type="match status" value="1"/>
</dbReference>
<dbReference type="PANTHER" id="PTHR42872">
    <property type="entry name" value="PROTEIN-GLUTAMATE METHYLESTERASE/PROTEIN-GLUTAMINE GLUTAMINASE"/>
    <property type="match status" value="1"/>
</dbReference>
<comment type="catalytic activity">
    <reaction evidence="4">
        <text>[protein]-L-glutamate 5-O-methyl ester + H2O = L-glutamyl-[protein] + methanol + H(+)</text>
        <dbReference type="Rhea" id="RHEA:23236"/>
        <dbReference type="Rhea" id="RHEA-COMP:10208"/>
        <dbReference type="Rhea" id="RHEA-COMP:10311"/>
        <dbReference type="ChEBI" id="CHEBI:15377"/>
        <dbReference type="ChEBI" id="CHEBI:15378"/>
        <dbReference type="ChEBI" id="CHEBI:17790"/>
        <dbReference type="ChEBI" id="CHEBI:29973"/>
        <dbReference type="ChEBI" id="CHEBI:82795"/>
        <dbReference type="EC" id="3.1.1.61"/>
    </reaction>
</comment>
<evidence type="ECO:0000256" key="2">
    <source>
        <dbReference type="ARBA" id="ARBA00022801"/>
    </source>
</evidence>
<keyword evidence="2" id="KW-0378">Hydrolase</keyword>
<dbReference type="GO" id="GO:0005737">
    <property type="term" value="C:cytoplasm"/>
    <property type="evidence" value="ECO:0007669"/>
    <property type="project" value="InterPro"/>
</dbReference>
<keyword evidence="6" id="KW-0597">Phosphoprotein</keyword>
<dbReference type="InterPro" id="IPR011006">
    <property type="entry name" value="CheY-like_superfamily"/>
</dbReference>